<dbReference type="EMBL" id="GBEZ01023728">
    <property type="protein sequence ID" value="JAC63183.1"/>
    <property type="molecule type" value="Transcribed_RNA"/>
</dbReference>
<name>A0A061QU07_9CHLO</name>
<protein>
    <submittedName>
        <fullName evidence="1">Uncharacterized protein</fullName>
    </submittedName>
</protein>
<organism evidence="1">
    <name type="scientific">Tetraselmis sp. GSL018</name>
    <dbReference type="NCBI Taxonomy" id="582737"/>
    <lineage>
        <taxon>Eukaryota</taxon>
        <taxon>Viridiplantae</taxon>
        <taxon>Chlorophyta</taxon>
        <taxon>core chlorophytes</taxon>
        <taxon>Chlorodendrophyceae</taxon>
        <taxon>Chlorodendrales</taxon>
        <taxon>Chlorodendraceae</taxon>
        <taxon>Tetraselmis</taxon>
    </lineage>
</organism>
<sequence length="78" mass="9343">MYSRYVLGDDPLRTQRFAGELHPRDQEVTFFDTSEEMFWVIVRFGIAYPHGCMLQTLRDTPRQRHDITTKLLLNRNKL</sequence>
<accession>A0A061QU07</accession>
<evidence type="ECO:0000313" key="1">
    <source>
        <dbReference type="EMBL" id="JAC63183.1"/>
    </source>
</evidence>
<reference evidence="1" key="1">
    <citation type="submission" date="2014-05" db="EMBL/GenBank/DDBJ databases">
        <title>The transcriptome of the halophilic microalga Tetraselmis sp. GSL018 isolated from the Great Salt Lake, Utah.</title>
        <authorList>
            <person name="Jinkerson R.E."/>
            <person name="D'Adamo S."/>
            <person name="Posewitz M.C."/>
        </authorList>
    </citation>
    <scope>NUCLEOTIDE SEQUENCE</scope>
    <source>
        <strain evidence="1">GSL018</strain>
    </source>
</reference>
<proteinExistence type="predicted"/>
<dbReference type="AlphaFoldDB" id="A0A061QU07"/>
<gene>
    <name evidence="1" type="ORF">TSPGSL018_21269</name>
</gene>